<evidence type="ECO:0000256" key="2">
    <source>
        <dbReference type="ARBA" id="ARBA00022475"/>
    </source>
</evidence>
<feature type="transmembrane region" description="Helical" evidence="6">
    <location>
        <begin position="92"/>
        <end position="114"/>
    </location>
</feature>
<evidence type="ECO:0000256" key="5">
    <source>
        <dbReference type="ARBA" id="ARBA00023136"/>
    </source>
</evidence>
<feature type="transmembrane region" description="Helical" evidence="6">
    <location>
        <begin position="56"/>
        <end position="80"/>
    </location>
</feature>
<proteinExistence type="inferred from homology"/>
<evidence type="ECO:0000256" key="1">
    <source>
        <dbReference type="ARBA" id="ARBA00004651"/>
    </source>
</evidence>
<organism evidence="8 9">
    <name type="scientific">Novosphingobium aquae</name>
    <dbReference type="NCBI Taxonomy" id="3133435"/>
    <lineage>
        <taxon>Bacteria</taxon>
        <taxon>Pseudomonadati</taxon>
        <taxon>Pseudomonadota</taxon>
        <taxon>Alphaproteobacteria</taxon>
        <taxon>Sphingomonadales</taxon>
        <taxon>Sphingomonadaceae</taxon>
        <taxon>Novosphingobium</taxon>
    </lineage>
</organism>
<feature type="domain" description="VTT" evidence="7">
    <location>
        <begin position="73"/>
        <end position="190"/>
    </location>
</feature>
<comment type="subcellular location">
    <subcellularLocation>
        <location evidence="1 6">Cell membrane</location>
        <topology evidence="1 6">Multi-pass membrane protein</topology>
    </subcellularLocation>
</comment>
<accession>A0ABU8SAM1</accession>
<feature type="transmembrane region" description="Helical" evidence="6">
    <location>
        <begin position="16"/>
        <end position="36"/>
    </location>
</feature>
<name>A0ABU8SAM1_9SPHN</name>
<dbReference type="InterPro" id="IPR015414">
    <property type="entry name" value="TMEM64"/>
</dbReference>
<gene>
    <name evidence="8" type="ORF">WG900_11500</name>
</gene>
<comment type="caution">
    <text evidence="8">The sequence shown here is derived from an EMBL/GenBank/DDBJ whole genome shotgun (WGS) entry which is preliminary data.</text>
</comment>
<evidence type="ECO:0000259" key="7">
    <source>
        <dbReference type="Pfam" id="PF09335"/>
    </source>
</evidence>
<dbReference type="Pfam" id="PF09335">
    <property type="entry name" value="VTT_dom"/>
    <property type="match status" value="1"/>
</dbReference>
<keyword evidence="2 6" id="KW-1003">Cell membrane</keyword>
<dbReference type="InterPro" id="IPR032816">
    <property type="entry name" value="VTT_dom"/>
</dbReference>
<dbReference type="EMBL" id="JBBHJY010000005">
    <property type="protein sequence ID" value="MEJ6010539.1"/>
    <property type="molecule type" value="Genomic_DNA"/>
</dbReference>
<reference evidence="8 9" key="1">
    <citation type="submission" date="2024-03" db="EMBL/GenBank/DDBJ databases">
        <authorList>
            <person name="Jo J.-H."/>
        </authorList>
    </citation>
    <scope>NUCLEOTIDE SEQUENCE [LARGE SCALE GENOMIC DNA]</scope>
    <source>
        <strain evidence="8 9">AS3R-12</strain>
    </source>
</reference>
<evidence type="ECO:0000313" key="8">
    <source>
        <dbReference type="EMBL" id="MEJ6010539.1"/>
    </source>
</evidence>
<evidence type="ECO:0000256" key="4">
    <source>
        <dbReference type="ARBA" id="ARBA00022989"/>
    </source>
</evidence>
<feature type="transmembrane region" description="Helical" evidence="6">
    <location>
        <begin position="171"/>
        <end position="188"/>
    </location>
</feature>
<dbReference type="RefSeq" id="WP_339967244.1">
    <property type="nucleotide sequence ID" value="NZ_JBBHJY010000005.1"/>
</dbReference>
<evidence type="ECO:0000313" key="9">
    <source>
        <dbReference type="Proteomes" id="UP001379235"/>
    </source>
</evidence>
<evidence type="ECO:0000256" key="3">
    <source>
        <dbReference type="ARBA" id="ARBA00022692"/>
    </source>
</evidence>
<feature type="transmembrane region" description="Helical" evidence="6">
    <location>
        <begin position="208"/>
        <end position="229"/>
    </location>
</feature>
<keyword evidence="4 6" id="KW-1133">Transmembrane helix</keyword>
<dbReference type="Proteomes" id="UP001379235">
    <property type="component" value="Unassembled WGS sequence"/>
</dbReference>
<evidence type="ECO:0000256" key="6">
    <source>
        <dbReference type="RuleBase" id="RU366058"/>
    </source>
</evidence>
<comment type="similarity">
    <text evidence="6">Belongs to the TVP38/TMEM64 family.</text>
</comment>
<sequence length="235" mass="25270">MTQPDRPSRRPGKGTIIGGVLLAIALAAATVISYVPKTRASALRLLTELSAYPSEHWFAFAVGQVLIAACGVLPASVMAVMAGAAYGMVKGLAISVVCTLLGGWIAFLLSRSILRPWIERLMARSKFAERLDEALEGEGWHFVFLLRISPVMPFALTSYGFGLTRIRQRDYLIGTLASLPAMASYVGLGAAGRQGMEMSLTTASPMQWFLLVVGILALLLAAWRTGAVVKKAMRK</sequence>
<keyword evidence="9" id="KW-1185">Reference proteome</keyword>
<protein>
    <recommendedName>
        <fullName evidence="6">TVP38/TMEM64 family membrane protein</fullName>
    </recommendedName>
</protein>
<dbReference type="PANTHER" id="PTHR12677">
    <property type="entry name" value="GOLGI APPARATUS MEMBRANE PROTEIN TVP38-RELATED"/>
    <property type="match status" value="1"/>
</dbReference>
<keyword evidence="5 6" id="KW-0472">Membrane</keyword>
<keyword evidence="3 6" id="KW-0812">Transmembrane</keyword>
<dbReference type="PANTHER" id="PTHR12677:SF59">
    <property type="entry name" value="GOLGI APPARATUS MEMBRANE PROTEIN TVP38-RELATED"/>
    <property type="match status" value="1"/>
</dbReference>